<accession>A0A484NBP9</accession>
<dbReference type="AlphaFoldDB" id="A0A484NBP9"/>
<dbReference type="OrthoDB" id="2356035at2759"/>
<keyword evidence="2" id="KW-1185">Reference proteome</keyword>
<dbReference type="PANTHER" id="PTHR31549:SF277">
    <property type="entry name" value="OS08G0167400 PROTEIN"/>
    <property type="match status" value="1"/>
</dbReference>
<organism evidence="1 2">
    <name type="scientific">Cuscuta campestris</name>
    <dbReference type="NCBI Taxonomy" id="132261"/>
    <lineage>
        <taxon>Eukaryota</taxon>
        <taxon>Viridiplantae</taxon>
        <taxon>Streptophyta</taxon>
        <taxon>Embryophyta</taxon>
        <taxon>Tracheophyta</taxon>
        <taxon>Spermatophyta</taxon>
        <taxon>Magnoliopsida</taxon>
        <taxon>eudicotyledons</taxon>
        <taxon>Gunneridae</taxon>
        <taxon>Pentapetalae</taxon>
        <taxon>asterids</taxon>
        <taxon>lamiids</taxon>
        <taxon>Solanales</taxon>
        <taxon>Convolvulaceae</taxon>
        <taxon>Cuscuteae</taxon>
        <taxon>Cuscuta</taxon>
        <taxon>Cuscuta subgen. Grammica</taxon>
        <taxon>Cuscuta sect. Cleistogrammica</taxon>
    </lineage>
</organism>
<dbReference type="Proteomes" id="UP000595140">
    <property type="component" value="Unassembled WGS sequence"/>
</dbReference>
<gene>
    <name evidence="1" type="ORF">CCAM_LOCUS39722</name>
</gene>
<proteinExistence type="predicted"/>
<dbReference type="Pfam" id="PF03140">
    <property type="entry name" value="DUF247"/>
    <property type="match status" value="1"/>
</dbReference>
<dbReference type="InterPro" id="IPR004158">
    <property type="entry name" value="DUF247_pln"/>
</dbReference>
<protein>
    <submittedName>
        <fullName evidence="1">Uncharacterized protein</fullName>
    </submittedName>
</protein>
<name>A0A484NBP9_9ASTE</name>
<dbReference type="EMBL" id="OOIL02006556">
    <property type="protein sequence ID" value="VFQ97946.1"/>
    <property type="molecule type" value="Genomic_DNA"/>
</dbReference>
<reference evidence="1 2" key="1">
    <citation type="submission" date="2018-04" db="EMBL/GenBank/DDBJ databases">
        <authorList>
            <person name="Vogel A."/>
        </authorList>
    </citation>
    <scope>NUCLEOTIDE SEQUENCE [LARGE SCALE GENOMIC DNA]</scope>
</reference>
<evidence type="ECO:0000313" key="1">
    <source>
        <dbReference type="EMBL" id="VFQ97946.1"/>
    </source>
</evidence>
<dbReference type="PANTHER" id="PTHR31549">
    <property type="entry name" value="PROTEIN, PUTATIVE (DUF247)-RELATED-RELATED"/>
    <property type="match status" value="1"/>
</dbReference>
<sequence>MLEFQTSCFESGDDILVGMLVGFCKEVSPFKTVKIVLEKAALRDSAHLLDVVYHIITPKMERIDEVAGDEMTKTNNQPATTTTSKKLVQDAQRIIQKINDSELLKRIVRSMPWKVLSNVPGLKVALQPIEYMCFPLEKEQSHVKRENGGTSNPPLAEEIKIPSVTELYQAGVNFFPINEGIENICFDDTKVLLRNMVAYEAGNTSIESVVFTRYTELMNGIVDTKDDARILREKGIISNRLKSDEEVAELWNGMSRSIRLTKVPFLDKMPIRIDVSGLSGLVCLGWTRVGLIKAVPTIPNRMTRLPTELTSDETRPWPPSAMVMVIIPLVTRRTAAPTSVRTPASRTTPTARTIIRWQSTEYAKDDVLVRDMLMSQSKGGNNIQDIVNIGLHGITPFLKTMETFFQLKNMGAR</sequence>
<evidence type="ECO:0000313" key="2">
    <source>
        <dbReference type="Proteomes" id="UP000595140"/>
    </source>
</evidence>